<sequence length="99" mass="11321">MNRTQVWVRIRDSFWFLPAVYSLLALIMVTIVNGLDTWLVPLIQDSMPFFFFMEKSVAQAMCGSLITSILTMTTISFSTILVVLTTYTTQFSPRTLQTL</sequence>
<dbReference type="Proteomes" id="UP001596410">
    <property type="component" value="Unassembled WGS sequence"/>
</dbReference>
<evidence type="ECO:0000256" key="1">
    <source>
        <dbReference type="SAM" id="Phobius"/>
    </source>
</evidence>
<feature type="transmembrane region" description="Helical" evidence="1">
    <location>
        <begin position="12"/>
        <end position="32"/>
    </location>
</feature>
<name>A0ABW2EFD5_9BACI</name>
<feature type="transmembrane region" description="Helical" evidence="1">
    <location>
        <begin position="57"/>
        <end position="84"/>
    </location>
</feature>
<organism evidence="2 3">
    <name type="scientific">Halobacillus seohaensis</name>
    <dbReference type="NCBI Taxonomy" id="447421"/>
    <lineage>
        <taxon>Bacteria</taxon>
        <taxon>Bacillati</taxon>
        <taxon>Bacillota</taxon>
        <taxon>Bacilli</taxon>
        <taxon>Bacillales</taxon>
        <taxon>Bacillaceae</taxon>
        <taxon>Halobacillus</taxon>
    </lineage>
</organism>
<evidence type="ECO:0000313" key="3">
    <source>
        <dbReference type="Proteomes" id="UP001596410"/>
    </source>
</evidence>
<dbReference type="EMBL" id="JBHSZV010000011">
    <property type="protein sequence ID" value="MFC7061050.1"/>
    <property type="molecule type" value="Genomic_DNA"/>
</dbReference>
<keyword evidence="3" id="KW-1185">Reference proteome</keyword>
<evidence type="ECO:0000313" key="2">
    <source>
        <dbReference type="EMBL" id="MFC7061050.1"/>
    </source>
</evidence>
<reference evidence="3" key="1">
    <citation type="journal article" date="2019" name="Int. J. Syst. Evol. Microbiol.">
        <title>The Global Catalogue of Microorganisms (GCM) 10K type strain sequencing project: providing services to taxonomists for standard genome sequencing and annotation.</title>
        <authorList>
            <consortium name="The Broad Institute Genomics Platform"/>
            <consortium name="The Broad Institute Genome Sequencing Center for Infectious Disease"/>
            <person name="Wu L."/>
            <person name="Ma J."/>
        </authorList>
    </citation>
    <scope>NUCLEOTIDE SEQUENCE [LARGE SCALE GENOMIC DNA]</scope>
    <source>
        <strain evidence="3">CGMCC 4.1621</strain>
    </source>
</reference>
<protein>
    <submittedName>
        <fullName evidence="2">DUF2254 family protein</fullName>
    </submittedName>
</protein>
<keyword evidence="1" id="KW-1133">Transmembrane helix</keyword>
<comment type="caution">
    <text evidence="2">The sequence shown here is derived from an EMBL/GenBank/DDBJ whole genome shotgun (WGS) entry which is preliminary data.</text>
</comment>
<keyword evidence="1" id="KW-0812">Transmembrane</keyword>
<accession>A0ABW2EFD5</accession>
<dbReference type="Pfam" id="PF10011">
    <property type="entry name" value="DUF2254"/>
    <property type="match status" value="1"/>
</dbReference>
<dbReference type="InterPro" id="IPR018723">
    <property type="entry name" value="DUF2254_membrane"/>
</dbReference>
<keyword evidence="1" id="KW-0472">Membrane</keyword>
<dbReference type="RefSeq" id="WP_390216959.1">
    <property type="nucleotide sequence ID" value="NZ_JBHSZV010000011.1"/>
</dbReference>
<gene>
    <name evidence="2" type="ORF">ACFQIC_04110</name>
</gene>
<proteinExistence type="predicted"/>